<gene>
    <name evidence="2" type="ORF">VSP9026_04254</name>
    <name evidence="1" type="ORF">Vspart_04037</name>
</gene>
<dbReference type="Proteomes" id="UP000515264">
    <property type="component" value="Chromosome 2"/>
</dbReference>
<organism evidence="2 3">
    <name type="scientific">Vibrio spartinae</name>
    <dbReference type="NCBI Taxonomy" id="1918945"/>
    <lineage>
        <taxon>Bacteria</taxon>
        <taxon>Pseudomonadati</taxon>
        <taxon>Pseudomonadota</taxon>
        <taxon>Gammaproteobacteria</taxon>
        <taxon>Vibrionales</taxon>
        <taxon>Vibrionaceae</taxon>
        <taxon>Vibrio</taxon>
    </lineage>
</organism>
<sequence>MVHPYLHQNGYYFYVARFALKKQNVRINKASVAWCATPL</sequence>
<name>A0A1N6MAH6_9VIBR</name>
<accession>A0A1N6MAH6</accession>
<keyword evidence="4" id="KW-1185">Reference proteome</keyword>
<evidence type="ECO:0000313" key="2">
    <source>
        <dbReference type="EMBL" id="SIO96465.1"/>
    </source>
</evidence>
<reference evidence="2 3" key="1">
    <citation type="submission" date="2016-12" db="EMBL/GenBank/DDBJ databases">
        <authorList>
            <person name="Song W.-J."/>
            <person name="Kurnit D.M."/>
        </authorList>
    </citation>
    <scope>NUCLEOTIDE SEQUENCE [LARGE SCALE GENOMIC DNA]</scope>
    <source>
        <strain evidence="2 3">CECT 9026</strain>
    </source>
</reference>
<evidence type="ECO:0000313" key="4">
    <source>
        <dbReference type="Proteomes" id="UP000515264"/>
    </source>
</evidence>
<proteinExistence type="predicted"/>
<dbReference type="Proteomes" id="UP000184774">
    <property type="component" value="Unassembled WGS sequence"/>
</dbReference>
<evidence type="ECO:0000313" key="1">
    <source>
        <dbReference type="EMBL" id="QMV16641.1"/>
    </source>
</evidence>
<reference evidence="1 4" key="3">
    <citation type="journal article" date="2020" name="J. Nat. Prod.">
        <title>Genomics-Metabolomics Profiling Disclosed Marine Vibrio spartinae 3.6 as a Producer of a New Branched Side Chain Prodigiosin.</title>
        <authorList>
            <person name="Vitale G.A."/>
            <person name="Sciarretta M."/>
            <person name="Palma Esposito F."/>
            <person name="January G.G."/>
            <person name="Giaccio M."/>
            <person name="Bunk B."/>
            <person name="Sproer C."/>
            <person name="Bajerski F."/>
            <person name="Power D."/>
            <person name="Festa C."/>
            <person name="Monti M.C."/>
            <person name="D'Auria M.V."/>
            <person name="de Pascale D."/>
        </authorList>
    </citation>
    <scope>NUCLEOTIDE SEQUENCE [LARGE SCALE GENOMIC DNA]</scope>
    <source>
        <strain evidence="1 4">3.6</strain>
    </source>
</reference>
<dbReference type="EMBL" id="CP046269">
    <property type="protein sequence ID" value="QMV16641.1"/>
    <property type="molecule type" value="Genomic_DNA"/>
</dbReference>
<dbReference type="EMBL" id="FSSB01000030">
    <property type="protein sequence ID" value="SIO96465.1"/>
    <property type="molecule type" value="Genomic_DNA"/>
</dbReference>
<dbReference type="AlphaFoldDB" id="A0A1N6MAH6"/>
<evidence type="ECO:0000313" key="3">
    <source>
        <dbReference type="Proteomes" id="UP000184774"/>
    </source>
</evidence>
<reference evidence="1" key="2">
    <citation type="submission" date="2019-11" db="EMBL/GenBank/DDBJ databases">
        <authorList>
            <person name="January G."/>
            <person name="Bunk B."/>
        </authorList>
    </citation>
    <scope>NUCLEOTIDE SEQUENCE</scope>
    <source>
        <strain evidence="1">3.6</strain>
    </source>
</reference>
<protein>
    <submittedName>
        <fullName evidence="2">Uncharacterized protein</fullName>
    </submittedName>
</protein>